<dbReference type="InterPro" id="IPR001995">
    <property type="entry name" value="Peptidase_A2_cat"/>
</dbReference>
<dbReference type="FunFam" id="1.10.340.70:FF:000001">
    <property type="entry name" value="Retrovirus-related Pol polyprotein from transposon gypsy-like Protein"/>
    <property type="match status" value="1"/>
</dbReference>
<accession>A0A669DZ53</accession>
<dbReference type="Gene3D" id="3.30.420.10">
    <property type="entry name" value="Ribonuclease H-like superfamily/Ribonuclease H"/>
    <property type="match status" value="1"/>
</dbReference>
<dbReference type="SUPFAM" id="SSF47353">
    <property type="entry name" value="Retrovirus capsid dimerization domain-like"/>
    <property type="match status" value="1"/>
</dbReference>
<dbReference type="InParanoid" id="A0A669DZ53"/>
<feature type="compositionally biased region" description="Low complexity" evidence="2">
    <location>
        <begin position="173"/>
        <end position="185"/>
    </location>
</feature>
<dbReference type="InterPro" id="IPR012337">
    <property type="entry name" value="RNaseH-like_sf"/>
</dbReference>
<dbReference type="Proteomes" id="UP000005207">
    <property type="component" value="Linkage group LG5"/>
</dbReference>
<feature type="domain" description="Peptidase A2" evidence="3">
    <location>
        <begin position="478"/>
        <end position="514"/>
    </location>
</feature>
<dbReference type="GO" id="GO:0004190">
    <property type="term" value="F:aspartic-type endopeptidase activity"/>
    <property type="evidence" value="ECO:0007669"/>
    <property type="project" value="InterPro"/>
</dbReference>
<dbReference type="SUPFAM" id="SSF53098">
    <property type="entry name" value="Ribonuclease H-like"/>
    <property type="match status" value="1"/>
</dbReference>
<dbReference type="GO" id="GO:0006508">
    <property type="term" value="P:proteolysis"/>
    <property type="evidence" value="ECO:0007669"/>
    <property type="project" value="InterPro"/>
</dbReference>
<feature type="region of interest" description="Disordered" evidence="2">
    <location>
        <begin position="172"/>
        <end position="192"/>
    </location>
</feature>
<dbReference type="Gene3D" id="1.10.4020.10">
    <property type="entry name" value="DNA breaking-rejoining enzymes"/>
    <property type="match status" value="1"/>
</dbReference>
<dbReference type="InterPro" id="IPR038269">
    <property type="entry name" value="SCAN_sf"/>
</dbReference>
<protein>
    <recommendedName>
        <fullName evidence="1">Gypsy retrotransposon integrase-like protein 1</fullName>
    </recommendedName>
</protein>
<evidence type="ECO:0000256" key="2">
    <source>
        <dbReference type="SAM" id="MobiDB-lite"/>
    </source>
</evidence>
<dbReference type="Gene3D" id="1.10.340.70">
    <property type="match status" value="1"/>
</dbReference>
<feature type="compositionally biased region" description="Polar residues" evidence="2">
    <location>
        <begin position="443"/>
        <end position="452"/>
    </location>
</feature>
<dbReference type="PROSITE" id="PS50175">
    <property type="entry name" value="ASP_PROT_RETROV"/>
    <property type="match status" value="1"/>
</dbReference>
<organism evidence="4 5">
    <name type="scientific">Oreochromis niloticus</name>
    <name type="common">Nile tilapia</name>
    <name type="synonym">Tilapia nilotica</name>
    <dbReference type="NCBI Taxonomy" id="8128"/>
    <lineage>
        <taxon>Eukaryota</taxon>
        <taxon>Metazoa</taxon>
        <taxon>Chordata</taxon>
        <taxon>Craniata</taxon>
        <taxon>Vertebrata</taxon>
        <taxon>Euteleostomi</taxon>
        <taxon>Actinopterygii</taxon>
        <taxon>Neopterygii</taxon>
        <taxon>Teleostei</taxon>
        <taxon>Neoteleostei</taxon>
        <taxon>Acanthomorphata</taxon>
        <taxon>Ovalentaria</taxon>
        <taxon>Cichlomorphae</taxon>
        <taxon>Cichliformes</taxon>
        <taxon>Cichlidae</taxon>
        <taxon>African cichlids</taxon>
        <taxon>Pseudocrenilabrinae</taxon>
        <taxon>Oreochromini</taxon>
        <taxon>Oreochromis</taxon>
    </lineage>
</organism>
<evidence type="ECO:0000259" key="3">
    <source>
        <dbReference type="PROSITE" id="PS50175"/>
    </source>
</evidence>
<dbReference type="GO" id="GO:0003676">
    <property type="term" value="F:nucleic acid binding"/>
    <property type="evidence" value="ECO:0007669"/>
    <property type="project" value="InterPro"/>
</dbReference>
<dbReference type="PANTHER" id="PTHR46888">
    <property type="entry name" value="ZINC KNUCKLE DOMAINCONTAINING PROTEIN-RELATED"/>
    <property type="match status" value="1"/>
</dbReference>
<keyword evidence="5" id="KW-1185">Reference proteome</keyword>
<dbReference type="Pfam" id="PF17921">
    <property type="entry name" value="Integrase_H2C2"/>
    <property type="match status" value="1"/>
</dbReference>
<reference evidence="5" key="1">
    <citation type="submission" date="2012-01" db="EMBL/GenBank/DDBJ databases">
        <title>The Genome Sequence of Oreochromis niloticus (Nile Tilapia).</title>
        <authorList>
            <consortium name="Broad Institute Genome Assembly Team"/>
            <consortium name="Broad Institute Sequencing Platform"/>
            <person name="Di Palma F."/>
            <person name="Johnson J."/>
            <person name="Lander E.S."/>
            <person name="Lindblad-Toh K."/>
        </authorList>
    </citation>
    <scope>NUCLEOTIDE SEQUENCE [LARGE SCALE GENOMIC DNA]</scope>
</reference>
<reference evidence="4" key="2">
    <citation type="submission" date="2025-08" db="UniProtKB">
        <authorList>
            <consortium name="Ensembl"/>
        </authorList>
    </citation>
    <scope>IDENTIFICATION</scope>
</reference>
<dbReference type="Ensembl" id="ENSONIT00000066256.1">
    <property type="protein sequence ID" value="ENSONIP00000064096.1"/>
    <property type="gene ID" value="ENSONIG00000039350.1"/>
</dbReference>
<dbReference type="InterPro" id="IPR036397">
    <property type="entry name" value="RNaseH_sf"/>
</dbReference>
<dbReference type="AlphaFoldDB" id="A0A669DZ53"/>
<evidence type="ECO:0000256" key="1">
    <source>
        <dbReference type="ARBA" id="ARBA00039658"/>
    </source>
</evidence>
<dbReference type="GeneTree" id="ENSGT00940000165751"/>
<dbReference type="Pfam" id="PF02023">
    <property type="entry name" value="SCAN"/>
    <property type="match status" value="1"/>
</dbReference>
<dbReference type="OMA" id="CRICHIC"/>
<sequence length="846" mass="94372">MDFNLEDFIRAPSPEKFELCRKDDLLSIAAHFDIPVKKYSTKKEIKGIILQRLVELKIFTGSDVCDGNVPSVEQGVQPLKEDVGAMATPPKIQVEPKVPPTLPRFDPVSPDFSGSNGHARLKVRLARLQLEAQEREQTRKAEFDLKLRIRQLEIEAEKEVKLKQLDVEAMRLTQSQSSPSSPVTSDPLHSSGSTCRFDVRKNIALVPTFRETEVDSYFNAFERIATSLEWPKEMWAVLLQCKLMGKAQEVVSSLSIENSMKYDVLKESILRAYELVPEAYRQKFRNHKKSNGQTYVEFAREKAVLFDKWCTASEVKRDFEELRQLVLLEDFKNLLPEKLVMFLNEQKVASLSKAAILADEFTLTHKSVFASSPRSDKVLITRSPKPDRGQPEARAKQPFLSREVRECFYCHKKGPVIADCLALKNKTTPPQPKGVGLIKNVSPPRNQTSQSGIDPCFKPFITQGCVSLTGDTVDDQSVTILRDTGGSQSIIREGILPLSVESSCQSSVGVQGIGMTFVSAPLHNVHITSSVFSGVGKVAVLPSLPIKGVDFILGNDLAGGKVMPVPEMLDKPETGLEVKQQEHANIFPACVVTRSQSKKTDFDLSDSFLVMKEAPDSVRPEAMFKDKSRKMFSLPHAEVKLPSSRKEFIVAQHEDDSLLKCRSSVLTQEEAKVKKVAYIVDEGLLLRRWAGGNLDDWHTVYQVVVPKVFRLQVLALAHDHPLSGHLGINKTYHKVLKHFFWPGLKSDVVRYCRTCHVCQIVGKPNQVIPPAPLSPIPVMGEPFSRVVVDGVGPLPKSKSGHQYILTMMCASTRFPEAVPLRRITAPVISKALVGFFCVWSSKGSPD</sequence>
<dbReference type="InterPro" id="IPR041588">
    <property type="entry name" value="Integrase_H2C2"/>
</dbReference>
<name>A0A669DZ53_ORENI</name>
<evidence type="ECO:0000313" key="4">
    <source>
        <dbReference type="Ensembl" id="ENSONIP00000064096.1"/>
    </source>
</evidence>
<evidence type="ECO:0000313" key="5">
    <source>
        <dbReference type="Proteomes" id="UP000005207"/>
    </source>
</evidence>
<proteinExistence type="predicted"/>
<feature type="region of interest" description="Disordered" evidence="2">
    <location>
        <begin position="433"/>
        <end position="453"/>
    </location>
</feature>
<dbReference type="PANTHER" id="PTHR46888:SF13">
    <property type="entry name" value="RIBONUCLEASE H"/>
    <property type="match status" value="1"/>
</dbReference>
<reference evidence="4" key="3">
    <citation type="submission" date="2025-09" db="UniProtKB">
        <authorList>
            <consortium name="Ensembl"/>
        </authorList>
    </citation>
    <scope>IDENTIFICATION</scope>
</reference>
<dbReference type="InterPro" id="IPR003309">
    <property type="entry name" value="SCAN_dom"/>
</dbReference>